<proteinExistence type="predicted"/>
<dbReference type="Proteomes" id="UP000501240">
    <property type="component" value="Chromosome"/>
</dbReference>
<name>A0A7D3ZR52_ACTVE</name>
<gene>
    <name evidence="1" type="ORF">ACTIVE_8814</name>
</gene>
<dbReference type="AlphaFoldDB" id="A0A7D3ZR52"/>
<sequence length="163" mass="17576">MLGILNGLAGIEPPGGLAPALRERAAQGIVRRGKVLTWASSVAGAADAPSFFKDLTAWECSDSSFHLEDAVSVDVRSVDDAPLISEADQRILLLHGVAFALEFSRLVYALDAPSPVRCILGVNDSNATFRFHQIRSGESWNAPDLDTYRLDKMVVIDVEPANI</sequence>
<evidence type="ECO:0000313" key="2">
    <source>
        <dbReference type="Proteomes" id="UP000501240"/>
    </source>
</evidence>
<keyword evidence="2" id="KW-1185">Reference proteome</keyword>
<reference evidence="1 2" key="1">
    <citation type="submission" date="2020-05" db="EMBL/GenBank/DDBJ databases">
        <title>Actinomadura verrucosospora NRRL-B18236 (PFL_A860) Genome sequencing and assembly.</title>
        <authorList>
            <person name="Samborskyy M."/>
        </authorList>
    </citation>
    <scope>NUCLEOTIDE SEQUENCE [LARGE SCALE GENOMIC DNA]</scope>
    <source>
        <strain evidence="1 2">NRRL:B18236</strain>
    </source>
</reference>
<organism evidence="1 2">
    <name type="scientific">Actinomadura verrucosospora</name>
    <dbReference type="NCBI Taxonomy" id="46165"/>
    <lineage>
        <taxon>Bacteria</taxon>
        <taxon>Bacillati</taxon>
        <taxon>Actinomycetota</taxon>
        <taxon>Actinomycetes</taxon>
        <taxon>Streptosporangiales</taxon>
        <taxon>Thermomonosporaceae</taxon>
        <taxon>Actinomadura</taxon>
    </lineage>
</organism>
<accession>A0A7D3ZR52</accession>
<protein>
    <submittedName>
        <fullName evidence="1">Uncharacterized protein</fullName>
    </submittedName>
</protein>
<dbReference type="EMBL" id="CP053892">
    <property type="protein sequence ID" value="QKG27161.1"/>
    <property type="molecule type" value="Genomic_DNA"/>
</dbReference>
<evidence type="ECO:0000313" key="1">
    <source>
        <dbReference type="EMBL" id="QKG27161.1"/>
    </source>
</evidence>